<proteinExistence type="predicted"/>
<sequence length="378" mass="39275">MRFELAKSSSNLRKSDESSSPDLANMAWDKMRPARQDVFRYRRAVNERERRSGEQEGNCNCAPQSMNCPPGPPGHPGRSGLPGYDGKPGKPGMRGVDGPPIYGYEETPGCIKCPAGPPGRRGPTGAPGERGYEGLPGMPGEDGSMGVPGPEGPAGDPGPPGVPGAPGPPGMPGRPSQTAFCEPGPMGPMGRPGAPGADGPNGSDAFAGPMGPVGPPGLPGNPGEPGEDGPPGPEGMPGPPGPDGDYCKCPPRSADHFGNVQPVTDIEYVDDMFRYATASCCSFVGGTGRAKRTCPDVQRNGSQLVLGLARMEDEGELRFTTRSTSGRRFVKHAVAHCRVEVVHHGDLSVPAASARVSRTFCQEEESCDGLIPDKTTKQ</sequence>
<feature type="compositionally biased region" description="Pro residues" evidence="2">
    <location>
        <begin position="228"/>
        <end position="242"/>
    </location>
</feature>
<keyword evidence="4" id="KW-1185">Reference proteome</keyword>
<feature type="compositionally biased region" description="Polar residues" evidence="2">
    <location>
        <begin position="7"/>
        <end position="22"/>
    </location>
</feature>
<evidence type="ECO:0000256" key="1">
    <source>
        <dbReference type="ARBA" id="ARBA00022737"/>
    </source>
</evidence>
<dbReference type="Proteomes" id="UP000230423">
    <property type="component" value="Unassembled WGS sequence"/>
</dbReference>
<evidence type="ECO:0000313" key="3">
    <source>
        <dbReference type="EMBL" id="PIO68193.1"/>
    </source>
</evidence>
<dbReference type="EMBL" id="KZ347213">
    <property type="protein sequence ID" value="PIO68193.1"/>
    <property type="molecule type" value="Genomic_DNA"/>
</dbReference>
<dbReference type="PANTHER" id="PTHR24637:SF236">
    <property type="entry name" value="NEMATODE CUTICLE COLLAGEN N-TERMINAL DOMAIN-CONTAINING PROTEIN"/>
    <property type="match status" value="1"/>
</dbReference>
<keyword evidence="3" id="KW-0176">Collagen</keyword>
<reference evidence="3 4" key="1">
    <citation type="submission" date="2015-09" db="EMBL/GenBank/DDBJ databases">
        <title>Draft genome of the parasitic nematode Teladorsagia circumcincta isolate WARC Sus (inbred).</title>
        <authorList>
            <person name="Mitreva M."/>
        </authorList>
    </citation>
    <scope>NUCLEOTIDE SEQUENCE [LARGE SCALE GENOMIC DNA]</scope>
    <source>
        <strain evidence="3 4">S</strain>
    </source>
</reference>
<feature type="compositionally biased region" description="Basic and acidic residues" evidence="2">
    <location>
        <begin position="29"/>
        <end position="54"/>
    </location>
</feature>
<feature type="compositionally biased region" description="Low complexity" evidence="2">
    <location>
        <begin position="188"/>
        <end position="200"/>
    </location>
</feature>
<feature type="compositionally biased region" description="Pro residues" evidence="2">
    <location>
        <begin position="156"/>
        <end position="172"/>
    </location>
</feature>
<keyword evidence="1" id="KW-0677">Repeat</keyword>
<name>A0A2G9UDF6_TELCI</name>
<feature type="region of interest" description="Disordered" evidence="2">
    <location>
        <begin position="1"/>
        <end position="97"/>
    </location>
</feature>
<dbReference type="AlphaFoldDB" id="A0A2G9UDF6"/>
<dbReference type="InterPro" id="IPR008160">
    <property type="entry name" value="Collagen"/>
</dbReference>
<organism evidence="3 4">
    <name type="scientific">Teladorsagia circumcincta</name>
    <name type="common">Brown stomach worm</name>
    <name type="synonym">Ostertagia circumcincta</name>
    <dbReference type="NCBI Taxonomy" id="45464"/>
    <lineage>
        <taxon>Eukaryota</taxon>
        <taxon>Metazoa</taxon>
        <taxon>Ecdysozoa</taxon>
        <taxon>Nematoda</taxon>
        <taxon>Chromadorea</taxon>
        <taxon>Rhabditida</taxon>
        <taxon>Rhabditina</taxon>
        <taxon>Rhabditomorpha</taxon>
        <taxon>Strongyloidea</taxon>
        <taxon>Trichostrongylidae</taxon>
        <taxon>Teladorsagia</taxon>
    </lineage>
</organism>
<evidence type="ECO:0000256" key="2">
    <source>
        <dbReference type="SAM" id="MobiDB-lite"/>
    </source>
</evidence>
<feature type="region of interest" description="Disordered" evidence="2">
    <location>
        <begin position="114"/>
        <end position="248"/>
    </location>
</feature>
<dbReference type="Pfam" id="PF01391">
    <property type="entry name" value="Collagen"/>
    <property type="match status" value="1"/>
</dbReference>
<accession>A0A2G9UDF6</accession>
<protein>
    <submittedName>
        <fullName evidence="3">Collagen triple helix repeat protein</fullName>
    </submittedName>
</protein>
<feature type="compositionally biased region" description="Polar residues" evidence="2">
    <location>
        <begin position="55"/>
        <end position="67"/>
    </location>
</feature>
<dbReference type="PANTHER" id="PTHR24637">
    <property type="entry name" value="COLLAGEN"/>
    <property type="match status" value="1"/>
</dbReference>
<gene>
    <name evidence="3" type="ORF">TELCIR_10033</name>
</gene>
<evidence type="ECO:0000313" key="4">
    <source>
        <dbReference type="Proteomes" id="UP000230423"/>
    </source>
</evidence>
<dbReference type="GO" id="GO:0005581">
    <property type="term" value="C:collagen trimer"/>
    <property type="evidence" value="ECO:0007669"/>
    <property type="project" value="UniProtKB-KW"/>
</dbReference>